<dbReference type="InterPro" id="IPR029052">
    <property type="entry name" value="Metallo-depent_PP-like"/>
</dbReference>
<protein>
    <submittedName>
        <fullName evidence="3">Capsular biosynthesis protein</fullName>
    </submittedName>
</protein>
<accession>A0A2N0YYS5</accession>
<evidence type="ECO:0000259" key="2">
    <source>
        <dbReference type="SMART" id="SM00854"/>
    </source>
</evidence>
<dbReference type="OrthoDB" id="9810906at2"/>
<name>A0A2N0YYS5_9BACI</name>
<dbReference type="SUPFAM" id="SSF56300">
    <property type="entry name" value="Metallo-dependent phosphatases"/>
    <property type="match status" value="1"/>
</dbReference>
<reference evidence="3 4" key="1">
    <citation type="journal article" date="2003" name="Int. J. Syst. Evol. Microbiol.">
        <title>Bacillus nealsonii sp. nov., isolated from a spacecraft-assembly facility, whose spores are gamma-radiation resistant.</title>
        <authorList>
            <person name="Venkateswaran K."/>
            <person name="Kempf M."/>
            <person name="Chen F."/>
            <person name="Satomi M."/>
            <person name="Nicholson W."/>
            <person name="Kern R."/>
        </authorList>
    </citation>
    <scope>NUCLEOTIDE SEQUENCE [LARGE SCALE GENOMIC DNA]</scope>
    <source>
        <strain evidence="3 4">FO-92</strain>
    </source>
</reference>
<dbReference type="Proteomes" id="UP000233375">
    <property type="component" value="Unassembled WGS sequence"/>
</dbReference>
<dbReference type="RefSeq" id="WP_101178468.1">
    <property type="nucleotide sequence ID" value="NZ_PISE01000043.1"/>
</dbReference>
<dbReference type="CDD" id="cd07381">
    <property type="entry name" value="MPP_CapA"/>
    <property type="match status" value="1"/>
</dbReference>
<evidence type="ECO:0000256" key="1">
    <source>
        <dbReference type="ARBA" id="ARBA00005662"/>
    </source>
</evidence>
<dbReference type="InterPro" id="IPR052169">
    <property type="entry name" value="CW_Biosynth-Accessory"/>
</dbReference>
<feature type="domain" description="Capsule synthesis protein CapA" evidence="2">
    <location>
        <begin position="54"/>
        <end position="300"/>
    </location>
</feature>
<dbReference type="Pfam" id="PF09587">
    <property type="entry name" value="PGA_cap"/>
    <property type="match status" value="1"/>
</dbReference>
<gene>
    <name evidence="3" type="ORF">CWS01_17525</name>
</gene>
<dbReference type="PANTHER" id="PTHR33393">
    <property type="entry name" value="POLYGLUTAMINE SYNTHESIS ACCESSORY PROTEIN RV0574C-RELATED"/>
    <property type="match status" value="1"/>
</dbReference>
<comment type="caution">
    <text evidence="3">The sequence shown here is derived from an EMBL/GenBank/DDBJ whole genome shotgun (WGS) entry which is preliminary data.</text>
</comment>
<evidence type="ECO:0000313" key="4">
    <source>
        <dbReference type="Proteomes" id="UP000233375"/>
    </source>
</evidence>
<sequence>MMKKVILAIIAFIIITVVSVILIMSNKGQQQEKIGMQPIRTAPTGDKKLEKSITIGAVGDILIHDRVYNDAQTSKKTYNFKPMLEKIKPELLKPDILLANQETIVAGTNIGLSGYPAFNSPHEIADALKEAGVDIVTTANNHALDRGPDGQMKSLAYLKKIKMPYVGTFTSAKDQQTIRIMEKNGIKVAFLSYTYGTNGIPIPNKQPYIVNIIDKNNMKKELARAKKQADIIVMGIHWGNEYERFPNTEQKELAQFLVNEGANIIFGGHPHVLQHMEWLTNKQGKKALVVYSLGNFLSGQDEDYRNIGGLASVTIKKTIKNNQAEIQLENPSFFPTYNYSNKEKDYELRPLKEANDKNLKHSYKEIMDHMMQELH</sequence>
<organism evidence="3 4">
    <name type="scientific">Niallia nealsonii</name>
    <dbReference type="NCBI Taxonomy" id="115979"/>
    <lineage>
        <taxon>Bacteria</taxon>
        <taxon>Bacillati</taxon>
        <taxon>Bacillota</taxon>
        <taxon>Bacilli</taxon>
        <taxon>Bacillales</taxon>
        <taxon>Bacillaceae</taxon>
        <taxon>Niallia</taxon>
    </lineage>
</organism>
<comment type="similarity">
    <text evidence="1">Belongs to the CapA family.</text>
</comment>
<dbReference type="PANTHER" id="PTHR33393:SF12">
    <property type="entry name" value="CAPSULE BIOSYNTHESIS PROTEIN CAPA"/>
    <property type="match status" value="1"/>
</dbReference>
<keyword evidence="4" id="KW-1185">Reference proteome</keyword>
<dbReference type="InterPro" id="IPR019079">
    <property type="entry name" value="Capsule_synth_CapA"/>
</dbReference>
<dbReference type="SMART" id="SM00854">
    <property type="entry name" value="PGA_cap"/>
    <property type="match status" value="1"/>
</dbReference>
<proteinExistence type="inferred from homology"/>
<dbReference type="Gene3D" id="3.60.21.10">
    <property type="match status" value="1"/>
</dbReference>
<dbReference type="EMBL" id="PISE01000043">
    <property type="protein sequence ID" value="PKG22411.1"/>
    <property type="molecule type" value="Genomic_DNA"/>
</dbReference>
<dbReference type="AlphaFoldDB" id="A0A2N0YYS5"/>
<evidence type="ECO:0000313" key="3">
    <source>
        <dbReference type="EMBL" id="PKG22411.1"/>
    </source>
</evidence>